<sequence>MMAAMVRSTVLSCPVRPGAFADASELLLATLEASPRRDLWGSEARGASLCSRCGHATSWESPGPFIPVEALDTAFSSKCLCGGKRHDICALHAAPLIAVSTDGVLAGSARQALHAAAVSIGGIRYRLVACLSHQGSPRSGHEVAIIPSSTPDTYHVLSGTERTVVDENEAAVGVRLLLLLADNPAAAAAAFRNAGWSPSARPGPHPMATPPPTPPKPALSAPTSPALQGPPNHPRRRLGGEGPRSGGPKATTAPTAQTTPAAQPAPSAINPSLAGAGAPPARKPRFEVFFPRGPPPPPGAEQTPGHRCWLRFDTRDAAEGAISAATGRYPAVCTRWPHSLPAASTRWPHSSRPPNKTAAPAPPRAARGPEPLLELYFPRGLPECMAAKPTTVRQSGLGRSAWATFASRRDLDIVLSTSTSRVAWSKAAVAQNRLPPEEAIPRAATAPGTPTTAMAGPRRRIRAPVPPGAPLLPSPRSLAAPGIPLAVPGFPLAAPGIPMAAPFPQAVPSRPSRPRRPATQPALPPQTFLVPPGSLISCGGGQCFRLPVY</sequence>
<feature type="region of interest" description="Disordered" evidence="1">
    <location>
        <begin position="342"/>
        <end position="369"/>
    </location>
</feature>
<feature type="compositionally biased region" description="Low complexity" evidence="1">
    <location>
        <begin position="250"/>
        <end position="266"/>
    </location>
</feature>
<reference evidence="2" key="1">
    <citation type="journal article" date="2022" name="bioRxiv">
        <title>Genomics of Preaxostyla Flagellates Illuminates Evolutionary Transitions and the Path Towards Mitochondrial Loss.</title>
        <authorList>
            <person name="Novak L.V.F."/>
            <person name="Treitli S.C."/>
            <person name="Pyrih J."/>
            <person name="Halakuc P."/>
            <person name="Pipaliya S.V."/>
            <person name="Vacek V."/>
            <person name="Brzon O."/>
            <person name="Soukal P."/>
            <person name="Eme L."/>
            <person name="Dacks J.B."/>
            <person name="Karnkowska A."/>
            <person name="Elias M."/>
            <person name="Hampl V."/>
        </authorList>
    </citation>
    <scope>NUCLEOTIDE SEQUENCE</scope>
    <source>
        <strain evidence="2">RCP-MX</strain>
    </source>
</reference>
<protein>
    <submittedName>
        <fullName evidence="2">Uncharacterized protein</fullName>
    </submittedName>
</protein>
<proteinExistence type="predicted"/>
<comment type="caution">
    <text evidence="2">The sequence shown here is derived from an EMBL/GenBank/DDBJ whole genome shotgun (WGS) entry which is preliminary data.</text>
</comment>
<evidence type="ECO:0000256" key="1">
    <source>
        <dbReference type="SAM" id="MobiDB-lite"/>
    </source>
</evidence>
<gene>
    <name evidence="2" type="ORF">PAPYR_10914</name>
</gene>
<feature type="region of interest" description="Disordered" evidence="1">
    <location>
        <begin position="197"/>
        <end position="306"/>
    </location>
</feature>
<feature type="region of interest" description="Disordered" evidence="1">
    <location>
        <begin position="441"/>
        <end position="460"/>
    </location>
</feature>
<evidence type="ECO:0000313" key="3">
    <source>
        <dbReference type="Proteomes" id="UP001141327"/>
    </source>
</evidence>
<organism evidence="2 3">
    <name type="scientific">Paratrimastix pyriformis</name>
    <dbReference type="NCBI Taxonomy" id="342808"/>
    <lineage>
        <taxon>Eukaryota</taxon>
        <taxon>Metamonada</taxon>
        <taxon>Preaxostyla</taxon>
        <taxon>Paratrimastigidae</taxon>
        <taxon>Paratrimastix</taxon>
    </lineage>
</organism>
<dbReference type="EMBL" id="JAPMOS010000160">
    <property type="protein sequence ID" value="KAJ4454405.1"/>
    <property type="molecule type" value="Genomic_DNA"/>
</dbReference>
<feature type="compositionally biased region" description="Low complexity" evidence="1">
    <location>
        <begin position="352"/>
        <end position="369"/>
    </location>
</feature>
<feature type="region of interest" description="Disordered" evidence="1">
    <location>
        <begin position="503"/>
        <end position="527"/>
    </location>
</feature>
<keyword evidence="3" id="KW-1185">Reference proteome</keyword>
<feature type="compositionally biased region" description="Pro residues" evidence="1">
    <location>
        <begin position="201"/>
        <end position="217"/>
    </location>
</feature>
<name>A0ABQ8U4X4_9EUKA</name>
<feature type="compositionally biased region" description="Low complexity" evidence="1">
    <location>
        <begin position="441"/>
        <end position="456"/>
    </location>
</feature>
<dbReference type="Proteomes" id="UP001141327">
    <property type="component" value="Unassembled WGS sequence"/>
</dbReference>
<evidence type="ECO:0000313" key="2">
    <source>
        <dbReference type="EMBL" id="KAJ4454405.1"/>
    </source>
</evidence>
<accession>A0ABQ8U4X4</accession>